<protein>
    <recommendedName>
        <fullName evidence="1">Co-chaperone DjlA N-terminal domain-containing protein</fullName>
    </recommendedName>
</protein>
<feature type="domain" description="Co-chaperone DjlA N-terminal" evidence="1">
    <location>
        <begin position="48"/>
        <end position="163"/>
    </location>
</feature>
<keyword evidence="4" id="KW-1185">Reference proteome</keyword>
<dbReference type="STRING" id="943830.A4A58_02960"/>
<gene>
    <name evidence="3" type="ORF">A4A58_02960</name>
    <name evidence="2" type="ORF">PROKKA_00599</name>
</gene>
<dbReference type="OrthoDB" id="5402150at2"/>
<organism evidence="2">
    <name type="scientific">Tardiphaga robiniae</name>
    <dbReference type="NCBI Taxonomy" id="943830"/>
    <lineage>
        <taxon>Bacteria</taxon>
        <taxon>Pseudomonadati</taxon>
        <taxon>Pseudomonadota</taxon>
        <taxon>Alphaproteobacteria</taxon>
        <taxon>Hyphomicrobiales</taxon>
        <taxon>Nitrobacteraceae</taxon>
        <taxon>Tardiphaga</taxon>
    </lineage>
</organism>
<reference evidence="2" key="1">
    <citation type="submission" date="2015-10" db="EMBL/GenBank/DDBJ databases">
        <title>Evolution marks in rhizobial microsymbionts genomes from the relict species Vavilovia formosa (Stev.) Fed.</title>
        <authorList>
            <person name="Kopat V."/>
        </authorList>
    </citation>
    <scope>NUCLEOTIDE SEQUENCE</scope>
    <source>
        <strain evidence="2">Vaf-07</strain>
    </source>
</reference>
<proteinExistence type="predicted"/>
<evidence type="ECO:0000313" key="3">
    <source>
        <dbReference type="EMBL" id="KZD25408.1"/>
    </source>
</evidence>
<evidence type="ECO:0000313" key="4">
    <source>
        <dbReference type="Proteomes" id="UP000076574"/>
    </source>
</evidence>
<dbReference type="SUPFAM" id="SSF158682">
    <property type="entry name" value="TerB-like"/>
    <property type="match status" value="1"/>
</dbReference>
<dbReference type="RefSeq" id="WP_068729636.1">
    <property type="nucleotide sequence ID" value="NZ_LVYV01000001.1"/>
</dbReference>
<dbReference type="Gene3D" id="1.10.3680.10">
    <property type="entry name" value="TerB-like"/>
    <property type="match status" value="1"/>
</dbReference>
<evidence type="ECO:0000259" key="1">
    <source>
        <dbReference type="Pfam" id="PF05099"/>
    </source>
</evidence>
<reference evidence="3 4" key="2">
    <citation type="submission" date="2016-03" db="EMBL/GenBank/DDBJ databases">
        <title>Microsymbionts genomes from the relict species Vavilovia formosa (Stev.) Fed.</title>
        <authorList>
            <person name="Kopat V."/>
            <person name="Chirak E."/>
            <person name="Kimeklis A."/>
            <person name="Andronov E."/>
        </authorList>
    </citation>
    <scope>NUCLEOTIDE SEQUENCE [LARGE SCALE GENOMIC DNA]</scope>
    <source>
        <strain evidence="3 4">Vaf07</strain>
    </source>
</reference>
<dbReference type="EMBL" id="LVYV01000001">
    <property type="protein sequence ID" value="KZD25408.1"/>
    <property type="molecule type" value="Genomic_DNA"/>
</dbReference>
<dbReference type="InterPro" id="IPR029024">
    <property type="entry name" value="TerB-like"/>
</dbReference>
<dbReference type="EMBL" id="KT955714">
    <property type="protein sequence ID" value="AMH39412.1"/>
    <property type="molecule type" value="Genomic_DNA"/>
</dbReference>
<dbReference type="CDD" id="cd07313">
    <property type="entry name" value="terB_like_2"/>
    <property type="match status" value="1"/>
</dbReference>
<dbReference type="Pfam" id="PF05099">
    <property type="entry name" value="TerB"/>
    <property type="match status" value="1"/>
</dbReference>
<name>A0A120MG07_9BRAD</name>
<evidence type="ECO:0000313" key="2">
    <source>
        <dbReference type="EMBL" id="AMH39412.1"/>
    </source>
</evidence>
<dbReference type="Proteomes" id="UP000076574">
    <property type="component" value="Unassembled WGS sequence"/>
</dbReference>
<dbReference type="InterPro" id="IPR007791">
    <property type="entry name" value="DjlA_N"/>
</dbReference>
<sequence length="177" mass="19949">MAGRKSTVIVVPGESGRVMFGSIKAFISRAIEDASQRKNVEQRELLIVTAALLIHVATVHSELSDIRRARLHAIFKSHYGLDDAPTTQLLVNADALARSAVDLYRFTRRLNELLDDDGRRRIVQLMWETVYADQRVNEFEENLIWRAADLLGVSSRQRVELRQRVIAGIKNLAAVSA</sequence>
<accession>A0A120MG07</accession>
<dbReference type="AlphaFoldDB" id="A0A120MG07"/>